<sequence>MHGCKCLVNWQTVCHPKSQGGLGVMNLEAMNTDLQVRWAWSLRTEEKKAWCSLAGPEEDRTRHIFNAAANVVVGNGERVFFWTDKWLNGRTIEEVAPDIFNIIHPFTKAKKMVAQAIPNNSWIHDIKKPINVGMFLQVLKIWKAVNPIDEQSEEEGR</sequence>
<accession>A0ACD5ZK36</accession>
<dbReference type="EnsemblPlants" id="AVESA.00010b.r2.6DG1184690.1">
    <property type="protein sequence ID" value="AVESA.00010b.r2.6DG1184690.1.CDS.1"/>
    <property type="gene ID" value="AVESA.00010b.r2.6DG1184690"/>
</dbReference>
<protein>
    <submittedName>
        <fullName evidence="1">Uncharacterized protein</fullName>
    </submittedName>
</protein>
<keyword evidence="2" id="KW-1185">Reference proteome</keyword>
<evidence type="ECO:0000313" key="2">
    <source>
        <dbReference type="Proteomes" id="UP001732700"/>
    </source>
</evidence>
<organism evidence="1 2">
    <name type="scientific">Avena sativa</name>
    <name type="common">Oat</name>
    <dbReference type="NCBI Taxonomy" id="4498"/>
    <lineage>
        <taxon>Eukaryota</taxon>
        <taxon>Viridiplantae</taxon>
        <taxon>Streptophyta</taxon>
        <taxon>Embryophyta</taxon>
        <taxon>Tracheophyta</taxon>
        <taxon>Spermatophyta</taxon>
        <taxon>Magnoliopsida</taxon>
        <taxon>Liliopsida</taxon>
        <taxon>Poales</taxon>
        <taxon>Poaceae</taxon>
        <taxon>BOP clade</taxon>
        <taxon>Pooideae</taxon>
        <taxon>Poodae</taxon>
        <taxon>Poeae</taxon>
        <taxon>Poeae Chloroplast Group 1 (Aveneae type)</taxon>
        <taxon>Aveninae</taxon>
        <taxon>Avena</taxon>
    </lineage>
</organism>
<reference evidence="1" key="2">
    <citation type="submission" date="2025-09" db="UniProtKB">
        <authorList>
            <consortium name="EnsemblPlants"/>
        </authorList>
    </citation>
    <scope>IDENTIFICATION</scope>
</reference>
<evidence type="ECO:0000313" key="1">
    <source>
        <dbReference type="EnsemblPlants" id="AVESA.00010b.r2.6DG1184690.1.CDS.1"/>
    </source>
</evidence>
<reference evidence="1" key="1">
    <citation type="submission" date="2021-05" db="EMBL/GenBank/DDBJ databases">
        <authorList>
            <person name="Scholz U."/>
            <person name="Mascher M."/>
            <person name="Fiebig A."/>
        </authorList>
    </citation>
    <scope>NUCLEOTIDE SEQUENCE [LARGE SCALE GENOMIC DNA]</scope>
</reference>
<name>A0ACD5ZK36_AVESA</name>
<proteinExistence type="predicted"/>
<dbReference type="Proteomes" id="UP001732700">
    <property type="component" value="Chromosome 6D"/>
</dbReference>